<reference evidence="2 3" key="1">
    <citation type="submission" date="2010-04" db="EMBL/GenBank/DDBJ databases">
        <title>Novel immune-modulators identified by a rapid, functional screen of the Parapox virus genome.</title>
        <authorList>
            <person name="McGuire M.J."/>
            <person name="Sykes K.F."/>
            <person name="Johnston S.A."/>
        </authorList>
    </citation>
    <scope>NUCLEOTIDE SEQUENCE [LARGE SCALE GENOMIC DNA]</scope>
    <source>
        <strain evidence="2">D1701</strain>
    </source>
</reference>
<proteinExistence type="predicted"/>
<dbReference type="EMBL" id="HM133903">
    <property type="protein sequence ID" value="ADY76867.1"/>
    <property type="molecule type" value="Genomic_DNA"/>
</dbReference>
<organismHost>
    <name type="scientific">Capra hircus</name>
    <name type="common">Goat</name>
    <dbReference type="NCBI Taxonomy" id="9925"/>
</organismHost>
<sequence length="96" mass="10460">MSTYIMRTRLRAKAAEPSTSSKMEASLVTKYEHRPPSLSTRSSGFASAPPLKSGVCPTTPGRSRLTAMENSLTLFTTGVAVRQSSFPRPMGMFFAR</sequence>
<evidence type="ECO:0000313" key="3">
    <source>
        <dbReference type="Proteomes" id="UP000103309"/>
    </source>
</evidence>
<accession>F1AX83</accession>
<evidence type="ECO:0000313" key="2">
    <source>
        <dbReference type="EMBL" id="ADY76867.1"/>
    </source>
</evidence>
<protein>
    <submittedName>
        <fullName evidence="2">PP217</fullName>
    </submittedName>
</protein>
<organism evidence="2 3">
    <name type="scientific">Orf virus</name>
    <name type="common">ORFV</name>
    <dbReference type="NCBI Taxonomy" id="10258"/>
    <lineage>
        <taxon>Viruses</taxon>
        <taxon>Varidnaviria</taxon>
        <taxon>Bamfordvirae</taxon>
        <taxon>Nucleocytoviricota</taxon>
        <taxon>Pokkesviricetes</taxon>
        <taxon>Chitovirales</taxon>
        <taxon>Poxviridae</taxon>
        <taxon>Chordopoxvirinae</taxon>
        <taxon>Parapoxvirus</taxon>
        <taxon>Parapoxvirus orf</taxon>
    </lineage>
</organism>
<evidence type="ECO:0000256" key="1">
    <source>
        <dbReference type="SAM" id="MobiDB-lite"/>
    </source>
</evidence>
<organismHost>
    <name type="scientific">Ovis aries</name>
    <name type="common">Sheep</name>
    <dbReference type="NCBI Taxonomy" id="9940"/>
</organismHost>
<name>F1AX83_ORFV</name>
<feature type="region of interest" description="Disordered" evidence="1">
    <location>
        <begin position="32"/>
        <end position="61"/>
    </location>
</feature>
<organismHost>
    <name type="scientific">Homo sapiens</name>
    <name type="common">Human</name>
    <dbReference type="NCBI Taxonomy" id="9606"/>
</organismHost>
<dbReference type="Proteomes" id="UP000103309">
    <property type="component" value="Segment"/>
</dbReference>